<dbReference type="AlphaFoldDB" id="M1UM09"/>
<dbReference type="Proteomes" id="UP000011760">
    <property type="component" value="Chromosome"/>
</dbReference>
<dbReference type="EMBL" id="CP004354">
    <property type="protein sequence ID" value="AGG67169.1"/>
    <property type="molecule type" value="Genomic_DNA"/>
</dbReference>
<feature type="transmembrane region" description="Helical" evidence="1">
    <location>
        <begin position="207"/>
        <end position="225"/>
    </location>
</feature>
<keyword evidence="1" id="KW-0812">Transmembrane</keyword>
<keyword evidence="3" id="KW-1185">Reference proteome</keyword>
<keyword evidence="1" id="KW-1133">Transmembrane helix</keyword>
<feature type="transmembrane region" description="Helical" evidence="1">
    <location>
        <begin position="58"/>
        <end position="79"/>
    </location>
</feature>
<accession>M1UM09</accession>
<evidence type="ECO:0008006" key="4">
    <source>
        <dbReference type="Google" id="ProtNLM"/>
    </source>
</evidence>
<organism evidence="2 3">
    <name type="scientific">Corynebacterium callunae DSM 20147</name>
    <dbReference type="NCBI Taxonomy" id="1121353"/>
    <lineage>
        <taxon>Bacteria</taxon>
        <taxon>Bacillati</taxon>
        <taxon>Actinomycetota</taxon>
        <taxon>Actinomycetes</taxon>
        <taxon>Mycobacteriales</taxon>
        <taxon>Corynebacteriaceae</taxon>
        <taxon>Corynebacterium</taxon>
    </lineage>
</organism>
<evidence type="ECO:0000313" key="2">
    <source>
        <dbReference type="EMBL" id="AGG67169.1"/>
    </source>
</evidence>
<feature type="transmembrane region" description="Helical" evidence="1">
    <location>
        <begin position="30"/>
        <end position="51"/>
    </location>
</feature>
<dbReference type="RefSeq" id="WP_015651600.1">
    <property type="nucleotide sequence ID" value="NC_020506.1"/>
</dbReference>
<gene>
    <name evidence="2" type="ORF">H924_08655</name>
</gene>
<dbReference type="HOGENOM" id="CLU_071288_1_0_11"/>
<evidence type="ECO:0000256" key="1">
    <source>
        <dbReference type="SAM" id="Phobius"/>
    </source>
</evidence>
<dbReference type="OrthoDB" id="3727474at2"/>
<dbReference type="eggNOG" id="COG0586">
    <property type="taxonomic scope" value="Bacteria"/>
</dbReference>
<dbReference type="PATRIC" id="fig|1121353.3.peg.1763"/>
<dbReference type="STRING" id="1121353.H924_08655"/>
<name>M1UM09_9CORY</name>
<protein>
    <recommendedName>
        <fullName evidence="4">Membrane-associated protein</fullName>
    </recommendedName>
</protein>
<sequence>MTEPLDNQAPAQKTEPELPSFLTKPEKMDIVLFVLLIAMGIFSLCMIPLRAWLLTQPLAYTLIVGGYTSAVVSGANASIGNGTWWIFWLCTLVGALKFMPVYWLMGKRWGMEFIDMSLQYSPRAHRFFKKAVENESTSLYAWVLGLLPFGYLPGPVPSTVLNAIAGLLKIRFLIMLALNAACVLAINGLFIWLGYTFGQEVLDIVNVINRYMLWITIALLAIMFYRASKQMKK</sequence>
<reference evidence="2 3" key="1">
    <citation type="submission" date="2013-02" db="EMBL/GenBank/DDBJ databases">
        <title>The complete genome sequence of Corynebacterium callunae DSM 20147.</title>
        <authorList>
            <person name="Ruckert C."/>
            <person name="Albersmeier A."/>
            <person name="Kalinowski J."/>
        </authorList>
    </citation>
    <scope>NUCLEOTIDE SEQUENCE [LARGE SCALE GENOMIC DNA]</scope>
    <source>
        <strain evidence="2 3">DSM 20147</strain>
    </source>
</reference>
<evidence type="ECO:0000313" key="3">
    <source>
        <dbReference type="Proteomes" id="UP000011760"/>
    </source>
</evidence>
<feature type="transmembrane region" description="Helical" evidence="1">
    <location>
        <begin position="172"/>
        <end position="195"/>
    </location>
</feature>
<proteinExistence type="predicted"/>
<dbReference type="KEGG" id="ccn:H924_08655"/>
<keyword evidence="1" id="KW-0472">Membrane</keyword>
<feature type="transmembrane region" description="Helical" evidence="1">
    <location>
        <begin position="85"/>
        <end position="105"/>
    </location>
</feature>